<comment type="caution">
    <text evidence="2">The sequence shown here is derived from an EMBL/GenBank/DDBJ whole genome shotgun (WGS) entry which is preliminary data.</text>
</comment>
<protein>
    <submittedName>
        <fullName evidence="2">DUF4142 domain-containing protein</fullName>
    </submittedName>
</protein>
<dbReference type="EMBL" id="VUOA01000016">
    <property type="protein sequence ID" value="KAA2238056.1"/>
    <property type="molecule type" value="Genomic_DNA"/>
</dbReference>
<dbReference type="InterPro" id="IPR025419">
    <property type="entry name" value="DUF4142"/>
</dbReference>
<dbReference type="Pfam" id="PF13628">
    <property type="entry name" value="DUF4142"/>
    <property type="match status" value="1"/>
</dbReference>
<evidence type="ECO:0000259" key="1">
    <source>
        <dbReference type="Pfam" id="PF13628"/>
    </source>
</evidence>
<organism evidence="2 3">
    <name type="scientific">Salinarimonas soli</name>
    <dbReference type="NCBI Taxonomy" id="1638099"/>
    <lineage>
        <taxon>Bacteria</taxon>
        <taxon>Pseudomonadati</taxon>
        <taxon>Pseudomonadota</taxon>
        <taxon>Alphaproteobacteria</taxon>
        <taxon>Hyphomicrobiales</taxon>
        <taxon>Salinarimonadaceae</taxon>
        <taxon>Salinarimonas</taxon>
    </lineage>
</organism>
<accession>A0A5B2VHN5</accession>
<dbReference type="Gene3D" id="1.20.1260.10">
    <property type="match status" value="1"/>
</dbReference>
<proteinExistence type="predicted"/>
<gene>
    <name evidence="2" type="ORF">F0L46_07245</name>
</gene>
<dbReference type="OrthoDB" id="8457230at2"/>
<evidence type="ECO:0000313" key="2">
    <source>
        <dbReference type="EMBL" id="KAA2238056.1"/>
    </source>
</evidence>
<name>A0A5B2VHN5_9HYPH</name>
<dbReference type="AlphaFoldDB" id="A0A5B2VHN5"/>
<dbReference type="PANTHER" id="PTHR38593:SF1">
    <property type="entry name" value="BLR2558 PROTEIN"/>
    <property type="match status" value="1"/>
</dbReference>
<reference evidence="2 3" key="1">
    <citation type="submission" date="2019-09" db="EMBL/GenBank/DDBJ databases">
        <title>Salinarimonas rosea gen. nov., sp. nov., a new member of the a-2 subgroup of the Proteobacteria.</title>
        <authorList>
            <person name="Liu J."/>
        </authorList>
    </citation>
    <scope>NUCLEOTIDE SEQUENCE [LARGE SCALE GENOMIC DNA]</scope>
    <source>
        <strain evidence="2 3">BN140002</strain>
    </source>
</reference>
<reference evidence="2 3" key="2">
    <citation type="submission" date="2019-09" db="EMBL/GenBank/DDBJ databases">
        <authorList>
            <person name="Jin C."/>
        </authorList>
    </citation>
    <scope>NUCLEOTIDE SEQUENCE [LARGE SCALE GENOMIC DNA]</scope>
    <source>
        <strain evidence="2 3">BN140002</strain>
    </source>
</reference>
<evidence type="ECO:0000313" key="3">
    <source>
        <dbReference type="Proteomes" id="UP000323142"/>
    </source>
</evidence>
<dbReference type="Proteomes" id="UP000323142">
    <property type="component" value="Unassembled WGS sequence"/>
</dbReference>
<dbReference type="PANTHER" id="PTHR38593">
    <property type="entry name" value="BLR2558 PROTEIN"/>
    <property type="match status" value="1"/>
</dbReference>
<feature type="domain" description="DUF4142" evidence="1">
    <location>
        <begin position="83"/>
        <end position="211"/>
    </location>
</feature>
<keyword evidence="3" id="KW-1185">Reference proteome</keyword>
<sequence length="216" mass="23159">MHPSRRVVLSGLSPELARTCRLHRIYLVEPRMTLETDLVRRRILFTGLMFGLVTPAMAQSVPPVTGSPLSDDLYQGRALSTGGLALETSRIALAKSPSPAVRAFAQEEINEQLAFRQAFARAAATTGSVPRLPADQAAGLSARDATVLQLHQTGSAGTPFDKLYVGTQIDGHRELRLLNQGYAANGSDPTLAAIATQALPLIDRHLAILQDINNAS</sequence>
<dbReference type="InterPro" id="IPR012347">
    <property type="entry name" value="Ferritin-like"/>
</dbReference>